<evidence type="ECO:0000256" key="8">
    <source>
        <dbReference type="SAM" id="SignalP"/>
    </source>
</evidence>
<evidence type="ECO:0000256" key="7">
    <source>
        <dbReference type="PIRSR" id="PIRSR602640-3"/>
    </source>
</evidence>
<dbReference type="Gene3D" id="2.120.10.30">
    <property type="entry name" value="TolB, C-terminal domain"/>
    <property type="match status" value="1"/>
</dbReference>
<feature type="signal peptide" evidence="8">
    <location>
        <begin position="1"/>
        <end position="18"/>
    </location>
</feature>
<comment type="cofactor">
    <cofactor evidence="6">
        <name>Ca(2+)</name>
        <dbReference type="ChEBI" id="CHEBI:29108"/>
    </cofactor>
    <text evidence="6">Binds 2 calcium ions per subunit.</text>
</comment>
<feature type="active site" description="Proton acceptor" evidence="5">
    <location>
        <position position="142"/>
    </location>
</feature>
<feature type="disulfide bond" description="In form B" evidence="7">
    <location>
        <begin position="59"/>
        <end position="396"/>
    </location>
</feature>
<dbReference type="PhylomeDB" id="A0A060TBD4"/>
<dbReference type="SUPFAM" id="SSF63829">
    <property type="entry name" value="Calcium-dependent phosphotriesterase"/>
    <property type="match status" value="1"/>
</dbReference>
<dbReference type="Pfam" id="PF01731">
    <property type="entry name" value="Arylesterase"/>
    <property type="match status" value="1"/>
</dbReference>
<keyword evidence="4" id="KW-0325">Glycoprotein</keyword>
<keyword evidence="8" id="KW-0732">Signal</keyword>
<feature type="binding site" evidence="6">
    <location>
        <position position="307"/>
    </location>
    <ligand>
        <name>Ca(2+)</name>
        <dbReference type="ChEBI" id="CHEBI:29108"/>
        <label>1</label>
        <note>catalytic</note>
    </ligand>
</feature>
<feature type="binding site" evidence="6">
    <location>
        <position position="308"/>
    </location>
    <ligand>
        <name>Ca(2+)</name>
        <dbReference type="ChEBI" id="CHEBI:29108"/>
        <label>1</label>
        <note>catalytic</note>
    </ligand>
</feature>
<dbReference type="PANTHER" id="PTHR11799">
    <property type="entry name" value="PARAOXONASE"/>
    <property type="match status" value="1"/>
</dbReference>
<evidence type="ECO:0000256" key="3">
    <source>
        <dbReference type="ARBA" id="ARBA00023157"/>
    </source>
</evidence>
<dbReference type="InterPro" id="IPR011042">
    <property type="entry name" value="6-blade_b-propeller_TolB-like"/>
</dbReference>
<feature type="binding site" evidence="6">
    <location>
        <position position="262"/>
    </location>
    <ligand>
        <name>Ca(2+)</name>
        <dbReference type="ChEBI" id="CHEBI:29108"/>
        <label>1</label>
        <note>catalytic</note>
    </ligand>
</feature>
<reference evidence="9" key="2">
    <citation type="submission" date="2014-06" db="EMBL/GenBank/DDBJ databases">
        <title>The complete genome of Blastobotrys (Arxula) adeninivorans LS3 - a yeast of biotechnological interest.</title>
        <authorList>
            <person name="Kunze G."/>
            <person name="Gaillardin C."/>
            <person name="Czernicka M."/>
            <person name="Durrens P."/>
            <person name="Martin T."/>
            <person name="Boer E."/>
            <person name="Gabaldon T."/>
            <person name="Cruz J."/>
            <person name="Talla E."/>
            <person name="Marck C."/>
            <person name="Goffeau A."/>
            <person name="Barbe V."/>
            <person name="Baret P."/>
            <person name="Baronian K."/>
            <person name="Beier S."/>
            <person name="Bleykasten C."/>
            <person name="Bode R."/>
            <person name="Casaregola S."/>
            <person name="Despons L."/>
            <person name="Fairhead C."/>
            <person name="Giersberg M."/>
            <person name="Gierski P."/>
            <person name="Hahnel U."/>
            <person name="Hartmann A."/>
            <person name="Jankowska D."/>
            <person name="Jubin C."/>
            <person name="Jung P."/>
            <person name="Lafontaine I."/>
            <person name="Leh-Louis V."/>
            <person name="Lemaire M."/>
            <person name="Marcet-Houben M."/>
            <person name="Mascher M."/>
            <person name="Morel G."/>
            <person name="Richard G.-F."/>
            <person name="Riechen J."/>
            <person name="Sacerdot C."/>
            <person name="Sarkar A."/>
            <person name="Savel G."/>
            <person name="Schacherer J."/>
            <person name="Sherman D."/>
            <person name="Straub M.-L."/>
            <person name="Stein N."/>
            <person name="Thierry A."/>
            <person name="Trautwein-Schult A."/>
            <person name="Westhof E."/>
            <person name="Worch S."/>
            <person name="Dujon B."/>
            <person name="Souciet J.-L."/>
            <person name="Wincker P."/>
            <person name="Scholz U."/>
            <person name="Neuveglise N."/>
        </authorList>
    </citation>
    <scope>NUCLEOTIDE SEQUENCE</scope>
    <source>
        <strain evidence="9">LS3</strain>
    </source>
</reference>
<evidence type="ECO:0000256" key="4">
    <source>
        <dbReference type="ARBA" id="ARBA00023180"/>
    </source>
</evidence>
<proteinExistence type="inferred from homology"/>
<evidence type="ECO:0000313" key="9">
    <source>
        <dbReference type="EMBL" id="CDP38253.1"/>
    </source>
</evidence>
<comment type="similarity">
    <text evidence="1">Belongs to the paraoxonase family.</text>
</comment>
<keyword evidence="6" id="KW-0479">Metal-binding</keyword>
<keyword evidence="6" id="KW-0106">Calcium</keyword>
<dbReference type="GO" id="GO:0004064">
    <property type="term" value="F:arylesterase activity"/>
    <property type="evidence" value="ECO:0007669"/>
    <property type="project" value="InterPro"/>
</dbReference>
<evidence type="ECO:0000256" key="2">
    <source>
        <dbReference type="ARBA" id="ARBA00022801"/>
    </source>
</evidence>
<feature type="binding site" evidence="6">
    <location>
        <position position="195"/>
    </location>
    <ligand>
        <name>Ca(2+)</name>
        <dbReference type="ChEBI" id="CHEBI:29108"/>
        <label>1</label>
        <note>catalytic</note>
    </ligand>
</feature>
<accession>A0A060TBD4</accession>
<evidence type="ECO:0000256" key="1">
    <source>
        <dbReference type="ARBA" id="ARBA00008595"/>
    </source>
</evidence>
<dbReference type="InterPro" id="IPR002640">
    <property type="entry name" value="Arylesterase"/>
</dbReference>
<dbReference type="AlphaFoldDB" id="A0A060TBD4"/>
<feature type="binding site" evidence="6">
    <location>
        <position position="70"/>
    </location>
    <ligand>
        <name>Ca(2+)</name>
        <dbReference type="ChEBI" id="CHEBI:29108"/>
        <label>1</label>
        <note>catalytic</note>
    </ligand>
</feature>
<name>A0A060TBD4_BLAAD</name>
<keyword evidence="3 7" id="KW-1015">Disulfide bond</keyword>
<feature type="binding site" evidence="6">
    <location>
        <position position="71"/>
    </location>
    <ligand>
        <name>Ca(2+)</name>
        <dbReference type="ChEBI" id="CHEBI:29108"/>
        <label>1</label>
        <note>catalytic</note>
    </ligand>
</feature>
<evidence type="ECO:0000256" key="6">
    <source>
        <dbReference type="PIRSR" id="PIRSR602640-2"/>
    </source>
</evidence>
<evidence type="ECO:0000256" key="5">
    <source>
        <dbReference type="PIRSR" id="PIRSR602640-1"/>
    </source>
</evidence>
<sequence length="398" mass="44497">MLFPLTIVALVAIVAYQANNIVGRIPSSLGYGVLFHRISFWDLHIGQYDEAPMLNSDHCKVTHEYMGDCEDFHINADGTIYLACADMEDRKHYFPPSNRHNYDQVPNKPIHDKFWLYDPSSDSTTQLTIKFKEGSDMDYVSHGFNVLEQEDGVRKIFAINHKHDGSVVSVFQHVPGDSYVSHLYDVSDDLLFNPNEVVATGPSSFYFTNDRMFRSGLMRFLEDKAGPWAWSYVGHCTFDVSGDSNDVSTTCSIKAHHFTYANGIAIKDNNVFVDDSIKGTVSVYTYDADDDYNLTFVQEVPIGAALDNIHVSPTTGNLVVACFPKTMATLKRLHSPTKTDLRVDAMAAEVFKGPNGWEARPLYRDDGRYISVMTNANVADGKFYGSGVLENGLLICSI</sequence>
<reference evidence="9" key="1">
    <citation type="submission" date="2014-02" db="EMBL/GenBank/DDBJ databases">
        <authorList>
            <person name="Genoscope - CEA"/>
        </authorList>
    </citation>
    <scope>NUCLEOTIDE SEQUENCE</scope>
    <source>
        <strain evidence="9">LS3</strain>
    </source>
</reference>
<dbReference type="GO" id="GO:0046872">
    <property type="term" value="F:metal ion binding"/>
    <property type="evidence" value="ECO:0007669"/>
    <property type="project" value="UniProtKB-KW"/>
</dbReference>
<organism evidence="9">
    <name type="scientific">Blastobotrys adeninivorans</name>
    <name type="common">Yeast</name>
    <name type="synonym">Arxula adeninivorans</name>
    <dbReference type="NCBI Taxonomy" id="409370"/>
    <lineage>
        <taxon>Eukaryota</taxon>
        <taxon>Fungi</taxon>
        <taxon>Dikarya</taxon>
        <taxon>Ascomycota</taxon>
        <taxon>Saccharomycotina</taxon>
        <taxon>Dipodascomycetes</taxon>
        <taxon>Dipodascales</taxon>
        <taxon>Trichomonascaceae</taxon>
        <taxon>Blastobotrys</taxon>
    </lineage>
</organism>
<dbReference type="InterPro" id="IPR051288">
    <property type="entry name" value="Serum_paraoxonase/arylesterase"/>
</dbReference>
<protein>
    <submittedName>
        <fullName evidence="9">ARAD1D30558p</fullName>
    </submittedName>
</protein>
<dbReference type="EMBL" id="HG937694">
    <property type="protein sequence ID" value="CDP38253.1"/>
    <property type="molecule type" value="Genomic_DNA"/>
</dbReference>
<dbReference type="PANTHER" id="PTHR11799:SF12">
    <property type="entry name" value="PARAOXONASE-RELATED"/>
    <property type="match status" value="1"/>
</dbReference>
<feature type="chain" id="PRO_5001588103" evidence="8">
    <location>
        <begin position="19"/>
        <end position="398"/>
    </location>
</feature>
<gene>
    <name evidence="9" type="ORF">GNLVRS02_ARAD1D30558g</name>
</gene>
<keyword evidence="2" id="KW-0378">Hydrolase</keyword>